<dbReference type="PIRSF" id="PIRSF001439">
    <property type="entry name" value="CryM"/>
    <property type="match status" value="1"/>
</dbReference>
<protein>
    <submittedName>
        <fullName evidence="2">Ornithine cyclodeaminase family protein</fullName>
    </submittedName>
</protein>
<comment type="similarity">
    <text evidence="1">Belongs to the ornithine cyclodeaminase/mu-crystallin family.</text>
</comment>
<evidence type="ECO:0000256" key="1">
    <source>
        <dbReference type="ARBA" id="ARBA00008903"/>
    </source>
</evidence>
<dbReference type="GO" id="GO:0016491">
    <property type="term" value="F:oxidoreductase activity"/>
    <property type="evidence" value="ECO:0007669"/>
    <property type="project" value="UniProtKB-ARBA"/>
</dbReference>
<dbReference type="PANTHER" id="PTHR13812">
    <property type="entry name" value="KETIMINE REDUCTASE MU-CRYSTALLIN"/>
    <property type="match status" value="1"/>
</dbReference>
<dbReference type="AlphaFoldDB" id="A0A6M1LUT9"/>
<organism evidence="2 3">
    <name type="scientific">Falsiroseomonas algicola</name>
    <dbReference type="NCBI Taxonomy" id="2716930"/>
    <lineage>
        <taxon>Bacteria</taxon>
        <taxon>Pseudomonadati</taxon>
        <taxon>Pseudomonadota</taxon>
        <taxon>Alphaproteobacteria</taxon>
        <taxon>Acetobacterales</taxon>
        <taxon>Roseomonadaceae</taxon>
        <taxon>Falsiroseomonas</taxon>
    </lineage>
</organism>
<dbReference type="SUPFAM" id="SSF51735">
    <property type="entry name" value="NAD(P)-binding Rossmann-fold domains"/>
    <property type="match status" value="1"/>
</dbReference>
<dbReference type="InterPro" id="IPR003462">
    <property type="entry name" value="ODC_Mu_crystall"/>
</dbReference>
<evidence type="ECO:0000313" key="2">
    <source>
        <dbReference type="EMBL" id="NGM23214.1"/>
    </source>
</evidence>
<dbReference type="NCBIfam" id="NF004793">
    <property type="entry name" value="PRK06141.1"/>
    <property type="match status" value="1"/>
</dbReference>
<dbReference type="InterPro" id="IPR036291">
    <property type="entry name" value="NAD(P)-bd_dom_sf"/>
</dbReference>
<keyword evidence="3" id="KW-1185">Reference proteome</keyword>
<reference evidence="2 3" key="1">
    <citation type="submission" date="2020-02" db="EMBL/GenBank/DDBJ databases">
        <authorList>
            <person name="Kim H.M."/>
            <person name="Jeon C.O."/>
        </authorList>
    </citation>
    <scope>NUCLEOTIDE SEQUENCE [LARGE SCALE GENOMIC DNA]</scope>
    <source>
        <strain evidence="2 3">PeD5</strain>
    </source>
</reference>
<dbReference type="InterPro" id="IPR023401">
    <property type="entry name" value="ODC_N"/>
</dbReference>
<evidence type="ECO:0000313" key="3">
    <source>
        <dbReference type="Proteomes" id="UP000475385"/>
    </source>
</evidence>
<dbReference type="FunFam" id="3.40.50.720:FF:000311">
    <property type="entry name" value="Ornithine cyclodeaminase"/>
    <property type="match status" value="1"/>
</dbReference>
<dbReference type="RefSeq" id="WP_164697123.1">
    <property type="nucleotide sequence ID" value="NZ_JAAIKB010000013.1"/>
</dbReference>
<sequence>MHIVSAEQLRAALPWGALEGALEAMFRQGCTAPLRHRHPLPQGDGQPEGMLLLMPAWTASAPLGPASADGFTGVKIVHVLPGNGARGLPAVQAVYLLSDGATGQPLAMLDGGELTDRRTAAASTLAGRYLARPDSRRLLVLGAGRVATTLAEAWCDRFPIEEVAIWARKPDQAATLARRLADHGLPARAATSPDPAGFDIVSCATLSEAPLVRGADVSPGTHVDLVGAFRPTMRESDGALLARATVVADTRAGVLAEAGDVVQAIAEGAITEAAVVADLAALTRGGHPGRTRAEEITLFKSVGWAGEDLAAAILAYGAAQ</sequence>
<accession>A0A6M1LUT9</accession>
<dbReference type="PANTHER" id="PTHR13812:SF19">
    <property type="entry name" value="KETIMINE REDUCTASE MU-CRYSTALLIN"/>
    <property type="match status" value="1"/>
</dbReference>
<dbReference type="Proteomes" id="UP000475385">
    <property type="component" value="Unassembled WGS sequence"/>
</dbReference>
<proteinExistence type="inferred from homology"/>
<comment type="caution">
    <text evidence="2">The sequence shown here is derived from an EMBL/GenBank/DDBJ whole genome shotgun (WGS) entry which is preliminary data.</text>
</comment>
<dbReference type="Gene3D" id="3.40.50.720">
    <property type="entry name" value="NAD(P)-binding Rossmann-like Domain"/>
    <property type="match status" value="1"/>
</dbReference>
<name>A0A6M1LUT9_9PROT</name>
<dbReference type="GO" id="GO:0005737">
    <property type="term" value="C:cytoplasm"/>
    <property type="evidence" value="ECO:0007669"/>
    <property type="project" value="TreeGrafter"/>
</dbReference>
<gene>
    <name evidence="2" type="ORF">G3576_24590</name>
</gene>
<reference evidence="2 3" key="2">
    <citation type="submission" date="2020-03" db="EMBL/GenBank/DDBJ databases">
        <title>Roseomonas stagni sp. nov., isolated from pond water in Japan.</title>
        <authorList>
            <person name="Furuhata K."/>
            <person name="Miyamoto H."/>
            <person name="Goto K."/>
        </authorList>
    </citation>
    <scope>NUCLEOTIDE SEQUENCE [LARGE SCALE GENOMIC DNA]</scope>
    <source>
        <strain evidence="2 3">PeD5</strain>
    </source>
</reference>
<dbReference type="Gene3D" id="3.30.1780.10">
    <property type="entry name" value="ornithine cyclodeaminase, domain 1"/>
    <property type="match status" value="1"/>
</dbReference>
<dbReference type="Pfam" id="PF02423">
    <property type="entry name" value="OCD_Mu_crystall"/>
    <property type="match status" value="1"/>
</dbReference>
<dbReference type="EMBL" id="JAAIKB010000013">
    <property type="protein sequence ID" value="NGM23214.1"/>
    <property type="molecule type" value="Genomic_DNA"/>
</dbReference>
<dbReference type="GO" id="GO:0019752">
    <property type="term" value="P:carboxylic acid metabolic process"/>
    <property type="evidence" value="ECO:0007669"/>
    <property type="project" value="UniProtKB-ARBA"/>
</dbReference>